<evidence type="ECO:0000313" key="3">
    <source>
        <dbReference type="EMBL" id="OCB89036.1"/>
    </source>
</evidence>
<accession>A0A9Q5HZR6</accession>
<dbReference type="AlphaFoldDB" id="A0A9Q5HZR6"/>
<organism evidence="3 4">
    <name type="scientific">Sanghuangporus baumii</name>
    <name type="common">Phellinus baumii</name>
    <dbReference type="NCBI Taxonomy" id="108892"/>
    <lineage>
        <taxon>Eukaryota</taxon>
        <taxon>Fungi</taxon>
        <taxon>Dikarya</taxon>
        <taxon>Basidiomycota</taxon>
        <taxon>Agaricomycotina</taxon>
        <taxon>Agaricomycetes</taxon>
        <taxon>Hymenochaetales</taxon>
        <taxon>Hymenochaetaceae</taxon>
        <taxon>Sanghuangporus</taxon>
    </lineage>
</organism>
<reference evidence="3" key="1">
    <citation type="submission" date="2016-06" db="EMBL/GenBank/DDBJ databases">
        <title>Draft Genome sequence of the fungus Inonotus baumii.</title>
        <authorList>
            <person name="Zhu H."/>
            <person name="Lin W."/>
        </authorList>
    </citation>
    <scope>NUCLEOTIDE SEQUENCE</scope>
    <source>
        <strain evidence="3">821</strain>
    </source>
</reference>
<feature type="domain" description="Aldos-2-ulose dehydratase beta-propeller" evidence="2">
    <location>
        <begin position="128"/>
        <end position="297"/>
    </location>
</feature>
<comment type="caution">
    <text evidence="3">The sequence shown here is derived from an EMBL/GenBank/DDBJ whole genome shotgun (WGS) entry which is preliminary data.</text>
</comment>
<dbReference type="EMBL" id="LNZH02000166">
    <property type="protein sequence ID" value="OCB89036.1"/>
    <property type="molecule type" value="Genomic_DNA"/>
</dbReference>
<sequence length="748" mass="83185">MRVTMDEFLYPNYRQEVIDAIGPSEGPSHWLTSFQFRDKGKRKDDLVALGLGKGRRLSDISLYENPQNLDFDEGIEDDSVLTRWNKLALHKLKQPSSCVSVDVTRNGFSDLVVTCEYGEAFDIMDPYGGRICWLENFGTNEGDWSCHEIGRFPGVNCIKDGHFTTTYSLQLLAAVKSSRADSFSPLIVFTRPPDIYNSKHWLVATALENVFSSIQDCIVIPGTGGALDNVLISSKQGLSLAWYHGRSWQYKPLNCVHSPFASMPGRLCTGRVGRDAVAFIVSSEAFGGSRLSIYIKNTSIGSRCEFRDVEWRHTLIDDFSAEYGASILDILCDDLDGPDAGIYYFDMQEDGFIKYKLHDEAAVKLTCGHFTLRNKLDLALVTRSKPSKTLVFYQSYVSSQIKPSIEDSELLFYVPRSARSTGEVDVIDIAGYNISLIILPPNASFDIASDGTEAVKVLHGLLGWVDSQSEIIERARVACAPGCVAPMLVDSPEGHVRSGNDGAVFVRMRPSSLTDAVTLKALNVLPSYFPCDVRAHEFSWHVLERDGRDEKTNDISSTSDSYHLPAFRVRFHSDDPAGMEAEEVDTDIALVHFWAAKPGSSPALHKNVSPPSPLDDMRNLTRIYPRQDNTCSIRASLSNPNGEGGLIYCNDPLGWGFTPPTPLQISRARKLILPVMYEHGAFWRTSKAIESGEESTVEVEYPWHSWISGGAGRKHNSQMKWDIWAAFDFSAFEVTQSQESDGCTCIIC</sequence>
<gene>
    <name evidence="3" type="ORF">A7U60_g3844</name>
</gene>
<feature type="domain" description="Aldos-2-ulose dehydratase/isomerase (AUDH) Cupin" evidence="1">
    <location>
        <begin position="629"/>
        <end position="729"/>
    </location>
</feature>
<dbReference type="OrthoDB" id="5378718at2759"/>
<proteinExistence type="predicted"/>
<name>A0A9Q5HZR6_SANBA</name>
<dbReference type="InterPro" id="IPR040887">
    <property type="entry name" value="AUDH_Cupin"/>
</dbReference>
<evidence type="ECO:0000259" key="1">
    <source>
        <dbReference type="Pfam" id="PF18637"/>
    </source>
</evidence>
<dbReference type="Pfam" id="PF18637">
    <property type="entry name" value="AUDH_Cupin"/>
    <property type="match status" value="2"/>
</dbReference>
<dbReference type="InterPro" id="IPR054583">
    <property type="entry name" value="Beta-prop_AUDH"/>
</dbReference>
<dbReference type="Pfam" id="PF22301">
    <property type="entry name" value="AUDH_beta_propeller"/>
    <property type="match status" value="1"/>
</dbReference>
<feature type="domain" description="Aldos-2-ulose dehydratase/isomerase (AUDH) Cupin" evidence="1">
    <location>
        <begin position="400"/>
        <end position="575"/>
    </location>
</feature>
<keyword evidence="4" id="KW-1185">Reference proteome</keyword>
<evidence type="ECO:0000259" key="2">
    <source>
        <dbReference type="Pfam" id="PF22301"/>
    </source>
</evidence>
<dbReference type="Gene3D" id="2.60.120.990">
    <property type="match status" value="1"/>
</dbReference>
<dbReference type="Proteomes" id="UP000757232">
    <property type="component" value="Unassembled WGS sequence"/>
</dbReference>
<protein>
    <submittedName>
        <fullName evidence="3">Uncharacterized protein</fullName>
    </submittedName>
</protein>
<evidence type="ECO:0000313" key="4">
    <source>
        <dbReference type="Proteomes" id="UP000757232"/>
    </source>
</evidence>